<keyword evidence="2" id="KW-1185">Reference proteome</keyword>
<gene>
    <name evidence="1" type="ORF">KIPB_014334</name>
</gene>
<dbReference type="EMBL" id="BDIP01007297">
    <property type="protein sequence ID" value="GIQ91192.1"/>
    <property type="molecule type" value="Genomic_DNA"/>
</dbReference>
<comment type="caution">
    <text evidence="1">The sequence shown here is derived from an EMBL/GenBank/DDBJ whole genome shotgun (WGS) entry which is preliminary data.</text>
</comment>
<name>A0A9K3DAC5_9EUKA</name>
<reference evidence="1 2" key="1">
    <citation type="journal article" date="2018" name="PLoS ONE">
        <title>The draft genome of Kipferlia bialata reveals reductive genome evolution in fornicate parasites.</title>
        <authorList>
            <person name="Tanifuji G."/>
            <person name="Takabayashi S."/>
            <person name="Kume K."/>
            <person name="Takagi M."/>
            <person name="Nakayama T."/>
            <person name="Kamikawa R."/>
            <person name="Inagaki Y."/>
            <person name="Hashimoto T."/>
        </authorList>
    </citation>
    <scope>NUCLEOTIDE SEQUENCE [LARGE SCALE GENOMIC DNA]</scope>
    <source>
        <strain evidence="1">NY0173</strain>
    </source>
</reference>
<proteinExistence type="predicted"/>
<evidence type="ECO:0000313" key="1">
    <source>
        <dbReference type="EMBL" id="GIQ91192.1"/>
    </source>
</evidence>
<protein>
    <submittedName>
        <fullName evidence="1">Uncharacterized protein</fullName>
    </submittedName>
</protein>
<feature type="non-terminal residue" evidence="1">
    <location>
        <position position="1"/>
    </location>
</feature>
<dbReference type="Proteomes" id="UP000265618">
    <property type="component" value="Unassembled WGS sequence"/>
</dbReference>
<organism evidence="1 2">
    <name type="scientific">Kipferlia bialata</name>
    <dbReference type="NCBI Taxonomy" id="797122"/>
    <lineage>
        <taxon>Eukaryota</taxon>
        <taxon>Metamonada</taxon>
        <taxon>Carpediemonas-like organisms</taxon>
        <taxon>Kipferlia</taxon>
    </lineage>
</organism>
<dbReference type="AlphaFoldDB" id="A0A9K3DAC5"/>
<sequence>MCLLTPQRVRSRMEALARQVEYHEWLNSPRSDEGLSNSMIWGPDQVLTDTDDRRRAWDVLNWPFCRRRRLNKLSRAPFVSSPSAHR</sequence>
<evidence type="ECO:0000313" key="2">
    <source>
        <dbReference type="Proteomes" id="UP000265618"/>
    </source>
</evidence>
<accession>A0A9K3DAC5</accession>